<evidence type="ECO:0000259" key="4">
    <source>
        <dbReference type="PROSITE" id="PS50240"/>
    </source>
</evidence>
<dbReference type="CDD" id="cd00190">
    <property type="entry name" value="Tryp_SPc"/>
    <property type="match status" value="1"/>
</dbReference>
<sequence>MVRLVLLLFLIPAEKSFSLTTGITPDGDTYLCLPNGIPCPTLNNDENTINPRIVTPLNCPTNYYSCYGKPTPCGERMTKEVNLSDGYSDAGAHPWQAFLKNSTHVFSGSGALIDQFHVLTAAHKVEALKDKPMELTVHMGVWEPNNLEFAQTTSVQEILIHPSFNKESLLNDIAVLRLEHPIVMGVQPNVNTICLPNFGTNFIGAQCIVTGWGQSAFNIYDAPTNPQKQVNVAVIPPEKCRTSFARPTVLGTNVDMYLDQMGELCAGGEAQKDACTEDGGSPLTCTRDGKFWVVGLVIWGKNCGQPGVYGVYVNISYYANWIGTTLNSLKSKYDRK</sequence>
<dbReference type="InterPro" id="IPR001314">
    <property type="entry name" value="Peptidase_S1A"/>
</dbReference>
<dbReference type="SUPFAM" id="SSF50494">
    <property type="entry name" value="Trypsin-like serine proteases"/>
    <property type="match status" value="1"/>
</dbReference>
<evidence type="ECO:0000313" key="6">
    <source>
        <dbReference type="Proteomes" id="UP001566132"/>
    </source>
</evidence>
<keyword evidence="6" id="KW-1185">Reference proteome</keyword>
<name>A0ABD1EB01_HYPHA</name>
<evidence type="ECO:0000256" key="2">
    <source>
        <dbReference type="ARBA" id="ARBA00024195"/>
    </source>
</evidence>
<dbReference type="FunFam" id="2.40.10.10:FF:000068">
    <property type="entry name" value="transmembrane protease serine 2"/>
    <property type="match status" value="1"/>
</dbReference>
<dbReference type="SMART" id="SM00020">
    <property type="entry name" value="Tryp_SPc"/>
    <property type="match status" value="1"/>
</dbReference>
<dbReference type="EMBL" id="JBDJPC010000009">
    <property type="protein sequence ID" value="KAL1491728.1"/>
    <property type="molecule type" value="Genomic_DNA"/>
</dbReference>
<dbReference type="InterPro" id="IPR051487">
    <property type="entry name" value="Ser/Thr_Proteases_Immune/Dev"/>
</dbReference>
<protein>
    <recommendedName>
        <fullName evidence="4">Peptidase S1 domain-containing protein</fullName>
    </recommendedName>
</protein>
<feature type="signal peptide" evidence="3">
    <location>
        <begin position="1"/>
        <end position="18"/>
    </location>
</feature>
<dbReference type="Pfam" id="PF00089">
    <property type="entry name" value="Trypsin"/>
    <property type="match status" value="1"/>
</dbReference>
<gene>
    <name evidence="5" type="ORF">ABEB36_012283</name>
</gene>
<dbReference type="AlphaFoldDB" id="A0ABD1EB01"/>
<dbReference type="InterPro" id="IPR043504">
    <property type="entry name" value="Peptidase_S1_PA_chymotrypsin"/>
</dbReference>
<dbReference type="Proteomes" id="UP001566132">
    <property type="component" value="Unassembled WGS sequence"/>
</dbReference>
<evidence type="ECO:0000313" key="5">
    <source>
        <dbReference type="EMBL" id="KAL1491728.1"/>
    </source>
</evidence>
<comment type="similarity">
    <text evidence="2">Belongs to the peptidase S1 family. CLIP subfamily.</text>
</comment>
<dbReference type="PANTHER" id="PTHR24256">
    <property type="entry name" value="TRYPTASE-RELATED"/>
    <property type="match status" value="1"/>
</dbReference>
<organism evidence="5 6">
    <name type="scientific">Hypothenemus hampei</name>
    <name type="common">Coffee berry borer</name>
    <dbReference type="NCBI Taxonomy" id="57062"/>
    <lineage>
        <taxon>Eukaryota</taxon>
        <taxon>Metazoa</taxon>
        <taxon>Ecdysozoa</taxon>
        <taxon>Arthropoda</taxon>
        <taxon>Hexapoda</taxon>
        <taxon>Insecta</taxon>
        <taxon>Pterygota</taxon>
        <taxon>Neoptera</taxon>
        <taxon>Endopterygota</taxon>
        <taxon>Coleoptera</taxon>
        <taxon>Polyphaga</taxon>
        <taxon>Cucujiformia</taxon>
        <taxon>Curculionidae</taxon>
        <taxon>Scolytinae</taxon>
        <taxon>Hypothenemus</taxon>
    </lineage>
</organism>
<proteinExistence type="inferred from homology"/>
<dbReference type="InterPro" id="IPR001254">
    <property type="entry name" value="Trypsin_dom"/>
</dbReference>
<reference evidence="5 6" key="1">
    <citation type="submission" date="2024-05" db="EMBL/GenBank/DDBJ databases">
        <title>Genetic variation in Jamaican populations of the coffee berry borer (Hypothenemus hampei).</title>
        <authorList>
            <person name="Errbii M."/>
            <person name="Myrie A."/>
        </authorList>
    </citation>
    <scope>NUCLEOTIDE SEQUENCE [LARGE SCALE GENOMIC DNA]</scope>
    <source>
        <strain evidence="5">JA-Hopewell-2020-01-JO</strain>
        <tissue evidence="5">Whole body</tissue>
    </source>
</reference>
<dbReference type="InterPro" id="IPR009003">
    <property type="entry name" value="Peptidase_S1_PA"/>
</dbReference>
<dbReference type="PROSITE" id="PS50240">
    <property type="entry name" value="TRYPSIN_DOM"/>
    <property type="match status" value="1"/>
</dbReference>
<feature type="domain" description="Peptidase S1" evidence="4">
    <location>
        <begin position="83"/>
        <end position="327"/>
    </location>
</feature>
<comment type="caution">
    <text evidence="5">The sequence shown here is derived from an EMBL/GenBank/DDBJ whole genome shotgun (WGS) entry which is preliminary data.</text>
</comment>
<dbReference type="PRINTS" id="PR00722">
    <property type="entry name" value="CHYMOTRYPSIN"/>
</dbReference>
<accession>A0ABD1EB01</accession>
<keyword evidence="1" id="KW-1015">Disulfide bond</keyword>
<dbReference type="Gene3D" id="2.40.10.10">
    <property type="entry name" value="Trypsin-like serine proteases"/>
    <property type="match status" value="1"/>
</dbReference>
<keyword evidence="3" id="KW-0732">Signal</keyword>
<evidence type="ECO:0000256" key="1">
    <source>
        <dbReference type="ARBA" id="ARBA00023157"/>
    </source>
</evidence>
<feature type="chain" id="PRO_5044869578" description="Peptidase S1 domain-containing protein" evidence="3">
    <location>
        <begin position="19"/>
        <end position="336"/>
    </location>
</feature>
<evidence type="ECO:0000256" key="3">
    <source>
        <dbReference type="SAM" id="SignalP"/>
    </source>
</evidence>